<protein>
    <submittedName>
        <fullName evidence="2">Uncharacterized protein</fullName>
    </submittedName>
</protein>
<feature type="compositionally biased region" description="Low complexity" evidence="1">
    <location>
        <begin position="62"/>
        <end position="80"/>
    </location>
</feature>
<keyword evidence="3" id="KW-1185">Reference proteome</keyword>
<feature type="compositionally biased region" description="Basic and acidic residues" evidence="1">
    <location>
        <begin position="96"/>
        <end position="106"/>
    </location>
</feature>
<dbReference type="AlphaFoldDB" id="A0A3N4L0I0"/>
<dbReference type="InParanoid" id="A0A3N4L0I0"/>
<evidence type="ECO:0000313" key="3">
    <source>
        <dbReference type="Proteomes" id="UP000277580"/>
    </source>
</evidence>
<proteinExistence type="predicted"/>
<accession>A0A3N4L0I0</accession>
<sequence length="131" mass="14116">MANLSDEDSQMHDSPSSTPSTPPLSQPQPHTHTHTHTHNLVNPAEHLSLHSPPDSQGHPQTSSQGAQAGQMGQGSSQAQMGMGGMGQVVPSWATKRAVEDAETAREKVVDGKFTLRWVGDDYDESDMFKTD</sequence>
<dbReference type="EMBL" id="ML119115">
    <property type="protein sequence ID" value="RPB15002.1"/>
    <property type="molecule type" value="Genomic_DNA"/>
</dbReference>
<dbReference type="Proteomes" id="UP000277580">
    <property type="component" value="Unassembled WGS sequence"/>
</dbReference>
<evidence type="ECO:0000313" key="2">
    <source>
        <dbReference type="EMBL" id="RPB15002.1"/>
    </source>
</evidence>
<dbReference type="OrthoDB" id="5410980at2759"/>
<evidence type="ECO:0000256" key="1">
    <source>
        <dbReference type="SAM" id="MobiDB-lite"/>
    </source>
</evidence>
<feature type="region of interest" description="Disordered" evidence="1">
    <location>
        <begin position="1"/>
        <end position="106"/>
    </location>
</feature>
<gene>
    <name evidence="2" type="ORF">P167DRAFT_571868</name>
</gene>
<organism evidence="2 3">
    <name type="scientific">Morchella conica CCBAS932</name>
    <dbReference type="NCBI Taxonomy" id="1392247"/>
    <lineage>
        <taxon>Eukaryota</taxon>
        <taxon>Fungi</taxon>
        <taxon>Dikarya</taxon>
        <taxon>Ascomycota</taxon>
        <taxon>Pezizomycotina</taxon>
        <taxon>Pezizomycetes</taxon>
        <taxon>Pezizales</taxon>
        <taxon>Morchellaceae</taxon>
        <taxon>Morchella</taxon>
    </lineage>
</organism>
<reference evidence="2 3" key="1">
    <citation type="journal article" date="2018" name="Nat. Ecol. Evol.">
        <title>Pezizomycetes genomes reveal the molecular basis of ectomycorrhizal truffle lifestyle.</title>
        <authorList>
            <person name="Murat C."/>
            <person name="Payen T."/>
            <person name="Noel B."/>
            <person name="Kuo A."/>
            <person name="Morin E."/>
            <person name="Chen J."/>
            <person name="Kohler A."/>
            <person name="Krizsan K."/>
            <person name="Balestrini R."/>
            <person name="Da Silva C."/>
            <person name="Montanini B."/>
            <person name="Hainaut M."/>
            <person name="Levati E."/>
            <person name="Barry K.W."/>
            <person name="Belfiori B."/>
            <person name="Cichocki N."/>
            <person name="Clum A."/>
            <person name="Dockter R.B."/>
            <person name="Fauchery L."/>
            <person name="Guy J."/>
            <person name="Iotti M."/>
            <person name="Le Tacon F."/>
            <person name="Lindquist E.A."/>
            <person name="Lipzen A."/>
            <person name="Malagnac F."/>
            <person name="Mello A."/>
            <person name="Molinier V."/>
            <person name="Miyauchi S."/>
            <person name="Poulain J."/>
            <person name="Riccioni C."/>
            <person name="Rubini A."/>
            <person name="Sitrit Y."/>
            <person name="Splivallo R."/>
            <person name="Traeger S."/>
            <person name="Wang M."/>
            <person name="Zifcakova L."/>
            <person name="Wipf D."/>
            <person name="Zambonelli A."/>
            <person name="Paolocci F."/>
            <person name="Nowrousian M."/>
            <person name="Ottonello S."/>
            <person name="Baldrian P."/>
            <person name="Spatafora J.W."/>
            <person name="Henrissat B."/>
            <person name="Nagy L.G."/>
            <person name="Aury J.M."/>
            <person name="Wincker P."/>
            <person name="Grigoriev I.V."/>
            <person name="Bonfante P."/>
            <person name="Martin F.M."/>
        </authorList>
    </citation>
    <scope>NUCLEOTIDE SEQUENCE [LARGE SCALE GENOMIC DNA]</scope>
    <source>
        <strain evidence="2 3">CCBAS932</strain>
    </source>
</reference>
<name>A0A3N4L0I0_9PEZI</name>